<dbReference type="Proteomes" id="UP001642409">
    <property type="component" value="Unassembled WGS sequence"/>
</dbReference>
<accession>A0AA86PHP4</accession>
<evidence type="ECO:0000313" key="3">
    <source>
        <dbReference type="EMBL" id="CAI9939810.1"/>
    </source>
</evidence>
<proteinExistence type="predicted"/>
<evidence type="ECO:0000256" key="1">
    <source>
        <dbReference type="SAM" id="Coils"/>
    </source>
</evidence>
<keyword evidence="1" id="KW-0175">Coiled coil</keyword>
<organism evidence="3">
    <name type="scientific">Hexamita inflata</name>
    <dbReference type="NCBI Taxonomy" id="28002"/>
    <lineage>
        <taxon>Eukaryota</taxon>
        <taxon>Metamonada</taxon>
        <taxon>Diplomonadida</taxon>
        <taxon>Hexamitidae</taxon>
        <taxon>Hexamitinae</taxon>
        <taxon>Hexamita</taxon>
    </lineage>
</organism>
<dbReference type="AlphaFoldDB" id="A0AA86PHP4"/>
<dbReference type="EMBL" id="CATOUU010000668">
    <property type="protein sequence ID" value="CAI9939810.1"/>
    <property type="molecule type" value="Genomic_DNA"/>
</dbReference>
<feature type="coiled-coil region" evidence="1">
    <location>
        <begin position="177"/>
        <end position="295"/>
    </location>
</feature>
<protein>
    <submittedName>
        <fullName evidence="3">Uncharacterized protein</fullName>
    </submittedName>
</protein>
<gene>
    <name evidence="3" type="ORF">HINF_LOCUS27455</name>
    <name evidence="4" type="ORF">HINF_LOCUS59170</name>
</gene>
<feature type="compositionally biased region" description="Low complexity" evidence="2">
    <location>
        <begin position="767"/>
        <end position="786"/>
    </location>
</feature>
<evidence type="ECO:0000313" key="4">
    <source>
        <dbReference type="EMBL" id="CAL6078996.1"/>
    </source>
</evidence>
<reference evidence="4 5" key="2">
    <citation type="submission" date="2024-07" db="EMBL/GenBank/DDBJ databases">
        <authorList>
            <person name="Akdeniz Z."/>
        </authorList>
    </citation>
    <scope>NUCLEOTIDE SEQUENCE [LARGE SCALE GENOMIC DNA]</scope>
</reference>
<evidence type="ECO:0000256" key="2">
    <source>
        <dbReference type="SAM" id="MobiDB-lite"/>
    </source>
</evidence>
<name>A0AA86PHP4_9EUKA</name>
<reference evidence="3" key="1">
    <citation type="submission" date="2023-06" db="EMBL/GenBank/DDBJ databases">
        <authorList>
            <person name="Kurt Z."/>
        </authorList>
    </citation>
    <scope>NUCLEOTIDE SEQUENCE</scope>
</reference>
<feature type="coiled-coil region" evidence="1">
    <location>
        <begin position="39"/>
        <end position="66"/>
    </location>
</feature>
<sequence>MSGMKGKQEQGQKKTQSVSQLVLKIEEQRQQINQMDTVFFETQDKCEELQNKLNAMQLQLQQAKSQALSNVKLDFDPHIVQLIKDVSFECDMNQQAIDALGLQFNDFVTIFNTFLPQDLELDTKNINFIRQIKQKYEFCANSTTLQQLVTDFDNQFEALSKELAEKNQLLIQKQFTVQSLEFDNQKLTQNLQFQQNLQQKQTNDRSELLILIQQQANEISKFRDQYKEKEELFDFYKTEAENLKQQLEINQQTLEEYKKILYQEADQEEQQHDVNESLKSLIDKQNELKQQLNQADTYTYSFQDFLDQTITKAFNYQINDEITKVNVQKQDNYYQVLTKDLLEKFAKLAQNFNQQNLNNNTFINQIESEYISLQMQLNNLSASDKSFEIAKLLDQIEYLQAENLDLKRGHTQLQQKCKSIIQESVSQFERLSQQQKLIDKDVSMMDTDSVSVDVSKRLQAQVEEIKSNFNLYCSDSLKLQLSDVYREVVEQTSDRVFRARMRLFDSEKRNVQNSLSVEFELQQLEKDVQSTLERMQQLTQDNTNLQSKILSQAQLTQTSSQQTEYAQSLIAKNEALQTENQHLRFHSTNLKEIINVQNELKTQLQKSDAETENLNSIAQVLNEHLQQQTEQTIEQLARVHCTIKQDNGVKINREIQAAPQTTISEAQTDSFETATILKSVLGSQGASNIQQINKTIKNALQRSISPLRNVAELSADEDLMSIKTSKLQKSQTVDQLFQGQLSQLEHSKSEDTMLLGTKLQLERAQKSQFSNFNQSQSQNQQQNNNNDYHNFEPAQFVSSQIFTEKKPKVEAGDKMQQLKQKLLGNKTLLQGIKVDRTSVLDSQIRKAE</sequence>
<feature type="coiled-coil region" evidence="1">
    <location>
        <begin position="521"/>
        <end position="548"/>
    </location>
</feature>
<comment type="caution">
    <text evidence="3">The sequence shown here is derived from an EMBL/GenBank/DDBJ whole genome shotgun (WGS) entry which is preliminary data.</text>
</comment>
<dbReference type="EMBL" id="CAXDID020000338">
    <property type="protein sequence ID" value="CAL6078996.1"/>
    <property type="molecule type" value="Genomic_DNA"/>
</dbReference>
<feature type="region of interest" description="Disordered" evidence="2">
    <location>
        <begin position="767"/>
        <end position="790"/>
    </location>
</feature>
<keyword evidence="5" id="KW-1185">Reference proteome</keyword>
<evidence type="ECO:0000313" key="5">
    <source>
        <dbReference type="Proteomes" id="UP001642409"/>
    </source>
</evidence>